<dbReference type="Pfam" id="PF17107">
    <property type="entry name" value="SesA"/>
    <property type="match status" value="1"/>
</dbReference>
<dbReference type="Proteomes" id="UP001610334">
    <property type="component" value="Unassembled WGS sequence"/>
</dbReference>
<dbReference type="InterPro" id="IPR031352">
    <property type="entry name" value="SesA"/>
</dbReference>
<proteinExistence type="predicted"/>
<comment type="caution">
    <text evidence="2">The sequence shown here is derived from an EMBL/GenBank/DDBJ whole genome shotgun (WGS) entry which is preliminary data.</text>
</comment>
<feature type="domain" description="NACHT-NTPase and P-loop NTPases N-terminal" evidence="1">
    <location>
        <begin position="11"/>
        <end position="133"/>
    </location>
</feature>
<dbReference type="EMBL" id="JBFXLT010000092">
    <property type="protein sequence ID" value="KAL2809263.1"/>
    <property type="molecule type" value="Genomic_DNA"/>
</dbReference>
<organism evidence="2 3">
    <name type="scientific">Aspergillus granulosus</name>
    <dbReference type="NCBI Taxonomy" id="176169"/>
    <lineage>
        <taxon>Eukaryota</taxon>
        <taxon>Fungi</taxon>
        <taxon>Dikarya</taxon>
        <taxon>Ascomycota</taxon>
        <taxon>Pezizomycotina</taxon>
        <taxon>Eurotiomycetes</taxon>
        <taxon>Eurotiomycetidae</taxon>
        <taxon>Eurotiales</taxon>
        <taxon>Aspergillaceae</taxon>
        <taxon>Aspergillus</taxon>
        <taxon>Aspergillus subgen. Nidulantes</taxon>
    </lineage>
</organism>
<gene>
    <name evidence="2" type="ORF">BJX63DRAFT_435318</name>
</gene>
<sequence length="181" mass="20173">MALEFEILGLISSTITIVELTIEVYNTIKDLHGLPEAFWQVSDWFPLVKDILADARSQIKNTNSSNKATAPKKLLESCKKKVKELQNIFIGIAKESTSGEFIISVYQAIVLKLGKKSRVENLINNILKDLGILAAHNLFRAAMQNRVEEVERARQELEKVPLLLPDSNLDETPSSAKQTAG</sequence>
<evidence type="ECO:0000313" key="2">
    <source>
        <dbReference type="EMBL" id="KAL2809263.1"/>
    </source>
</evidence>
<reference evidence="2 3" key="1">
    <citation type="submission" date="2024-07" db="EMBL/GenBank/DDBJ databases">
        <title>Section-level genome sequencing and comparative genomics of Aspergillus sections Usti and Cavernicolus.</title>
        <authorList>
            <consortium name="Lawrence Berkeley National Laboratory"/>
            <person name="Nybo J.L."/>
            <person name="Vesth T.C."/>
            <person name="Theobald S."/>
            <person name="Frisvad J.C."/>
            <person name="Larsen T.O."/>
            <person name="Kjaerboelling I."/>
            <person name="Rothschild-Mancinelli K."/>
            <person name="Lyhne E.K."/>
            <person name="Kogle M.E."/>
            <person name="Barry K."/>
            <person name="Clum A."/>
            <person name="Na H."/>
            <person name="Ledsgaard L."/>
            <person name="Lin J."/>
            <person name="Lipzen A."/>
            <person name="Kuo A."/>
            <person name="Riley R."/>
            <person name="Mondo S."/>
            <person name="Labutti K."/>
            <person name="Haridas S."/>
            <person name="Pangalinan J."/>
            <person name="Salamov A.A."/>
            <person name="Simmons B.A."/>
            <person name="Magnuson J.K."/>
            <person name="Chen J."/>
            <person name="Drula E."/>
            <person name="Henrissat B."/>
            <person name="Wiebenga A."/>
            <person name="Lubbers R.J."/>
            <person name="Gomes A.C."/>
            <person name="Makela M.R."/>
            <person name="Stajich J."/>
            <person name="Grigoriev I.V."/>
            <person name="Mortensen U.H."/>
            <person name="De Vries R.P."/>
            <person name="Baker S.E."/>
            <person name="Andersen M.R."/>
        </authorList>
    </citation>
    <scope>NUCLEOTIDE SEQUENCE [LARGE SCALE GENOMIC DNA]</scope>
    <source>
        <strain evidence="2 3">CBS 588.65</strain>
    </source>
</reference>
<accession>A0ABR4H380</accession>
<evidence type="ECO:0000313" key="3">
    <source>
        <dbReference type="Proteomes" id="UP001610334"/>
    </source>
</evidence>
<keyword evidence="3" id="KW-1185">Reference proteome</keyword>
<name>A0ABR4H380_9EURO</name>
<protein>
    <recommendedName>
        <fullName evidence="1">NACHT-NTPase and P-loop NTPases N-terminal domain-containing protein</fullName>
    </recommendedName>
</protein>
<evidence type="ECO:0000259" key="1">
    <source>
        <dbReference type="Pfam" id="PF17107"/>
    </source>
</evidence>